<dbReference type="InterPro" id="IPR029787">
    <property type="entry name" value="Nucleotide_cyclase"/>
</dbReference>
<dbReference type="InterPro" id="IPR052155">
    <property type="entry name" value="Biofilm_reg_signaling"/>
</dbReference>
<dbReference type="InterPro" id="IPR000014">
    <property type="entry name" value="PAS"/>
</dbReference>
<sequence length="310" mass="33890">MAILQAFQSLIDTVQGALIIALPADGQIVSANQLAAILLATPHSDLIGQPFSRFLPDPADAELLAGELRRTSMIYNRSLTLQASGGRCFEVQLSLREVELEGALMLIYSFSDRTETKVMSQLLDFERNLVERSISLMKSLRAEDKLTDDDKLTGVAGMHRLLSAAHAETGRARRYGGAVSGLILSLMNVPEPMPELDEGSAHRHLLRLASSLCLQSTRDSDLVARREDDAFIILLPNTGVSGANELARRLIKSLRQLSFVYQGEERKAAACVGLSALRGSENTPKPMLERLNEALQKAREGGPNYIVKLP</sequence>
<dbReference type="InterPro" id="IPR043128">
    <property type="entry name" value="Rev_trsase/Diguanyl_cyclase"/>
</dbReference>
<dbReference type="AlphaFoldDB" id="A0A1W0CR06"/>
<dbReference type="SUPFAM" id="SSF55073">
    <property type="entry name" value="Nucleotide cyclase"/>
    <property type="match status" value="1"/>
</dbReference>
<evidence type="ECO:0000313" key="2">
    <source>
        <dbReference type="EMBL" id="OQS37230.1"/>
    </source>
</evidence>
<dbReference type="PROSITE" id="PS50887">
    <property type="entry name" value="GGDEF"/>
    <property type="match status" value="1"/>
</dbReference>
<name>A0A1W0CR06_9NEIS</name>
<dbReference type="SMART" id="SM00091">
    <property type="entry name" value="PAS"/>
    <property type="match status" value="1"/>
</dbReference>
<dbReference type="Proteomes" id="UP000192721">
    <property type="component" value="Unassembled WGS sequence"/>
</dbReference>
<dbReference type="CDD" id="cd00130">
    <property type="entry name" value="PAS"/>
    <property type="match status" value="1"/>
</dbReference>
<evidence type="ECO:0000259" key="1">
    <source>
        <dbReference type="PROSITE" id="PS50887"/>
    </source>
</evidence>
<proteinExistence type="predicted"/>
<accession>A0A1W0CR06</accession>
<reference evidence="2 3" key="1">
    <citation type="submission" date="2017-02" db="EMBL/GenBank/DDBJ databases">
        <title>Chromobacterium haemolyticum H5244.</title>
        <authorList>
            <person name="Gulvik C.A."/>
        </authorList>
    </citation>
    <scope>NUCLEOTIDE SEQUENCE [LARGE SCALE GENOMIC DNA]</scope>
    <source>
        <strain evidence="2 3">H5244</strain>
    </source>
</reference>
<evidence type="ECO:0000313" key="3">
    <source>
        <dbReference type="Proteomes" id="UP000192721"/>
    </source>
</evidence>
<dbReference type="NCBIfam" id="TIGR00254">
    <property type="entry name" value="GGDEF"/>
    <property type="match status" value="1"/>
</dbReference>
<dbReference type="RefSeq" id="WP_043641101.1">
    <property type="nucleotide sequence ID" value="NZ_CP109905.1"/>
</dbReference>
<dbReference type="InterPro" id="IPR000160">
    <property type="entry name" value="GGDEF_dom"/>
</dbReference>
<dbReference type="SUPFAM" id="SSF55785">
    <property type="entry name" value="PYP-like sensor domain (PAS domain)"/>
    <property type="match status" value="1"/>
</dbReference>
<dbReference type="CDD" id="cd01949">
    <property type="entry name" value="GGDEF"/>
    <property type="match status" value="1"/>
</dbReference>
<protein>
    <submittedName>
        <fullName evidence="2">Sensor domain-containing diguanylate cyclase</fullName>
    </submittedName>
</protein>
<comment type="caution">
    <text evidence="2">The sequence shown here is derived from an EMBL/GenBank/DDBJ whole genome shotgun (WGS) entry which is preliminary data.</text>
</comment>
<dbReference type="PANTHER" id="PTHR44757:SF2">
    <property type="entry name" value="BIOFILM ARCHITECTURE MAINTENANCE PROTEIN MBAA"/>
    <property type="match status" value="1"/>
</dbReference>
<dbReference type="Gene3D" id="3.30.70.270">
    <property type="match status" value="1"/>
</dbReference>
<feature type="domain" description="GGDEF" evidence="1">
    <location>
        <begin position="177"/>
        <end position="310"/>
    </location>
</feature>
<dbReference type="Gene3D" id="3.30.450.20">
    <property type="entry name" value="PAS domain"/>
    <property type="match status" value="1"/>
</dbReference>
<gene>
    <name evidence="2" type="ORF">B0T45_15155</name>
</gene>
<dbReference type="EMBL" id="MUKV01000020">
    <property type="protein sequence ID" value="OQS37230.1"/>
    <property type="molecule type" value="Genomic_DNA"/>
</dbReference>
<dbReference type="InterPro" id="IPR035965">
    <property type="entry name" value="PAS-like_dom_sf"/>
</dbReference>
<organism evidence="2 3">
    <name type="scientific">Chromobacterium haemolyticum</name>
    <dbReference type="NCBI Taxonomy" id="394935"/>
    <lineage>
        <taxon>Bacteria</taxon>
        <taxon>Pseudomonadati</taxon>
        <taxon>Pseudomonadota</taxon>
        <taxon>Betaproteobacteria</taxon>
        <taxon>Neisseriales</taxon>
        <taxon>Chromobacteriaceae</taxon>
        <taxon>Chromobacterium</taxon>
    </lineage>
</organism>
<dbReference type="PANTHER" id="PTHR44757">
    <property type="entry name" value="DIGUANYLATE CYCLASE DGCP"/>
    <property type="match status" value="1"/>
</dbReference>
<dbReference type="Pfam" id="PF00990">
    <property type="entry name" value="GGDEF"/>
    <property type="match status" value="1"/>
</dbReference>
<dbReference type="SMART" id="SM00267">
    <property type="entry name" value="GGDEF"/>
    <property type="match status" value="1"/>
</dbReference>